<evidence type="ECO:0000256" key="3">
    <source>
        <dbReference type="ARBA" id="ARBA00022723"/>
    </source>
</evidence>
<feature type="binding site" evidence="6">
    <location>
        <position position="319"/>
    </location>
    <ligand>
        <name>Zn(2+)</name>
        <dbReference type="ChEBI" id="CHEBI:29105"/>
    </ligand>
</feature>
<organism evidence="7 8">
    <name type="scientific">Pontivivens insulae</name>
    <dbReference type="NCBI Taxonomy" id="1639689"/>
    <lineage>
        <taxon>Bacteria</taxon>
        <taxon>Pseudomonadati</taxon>
        <taxon>Pseudomonadota</taxon>
        <taxon>Alphaproteobacteria</taxon>
        <taxon>Rhodobacterales</taxon>
        <taxon>Paracoccaceae</taxon>
        <taxon>Pontivivens</taxon>
    </lineage>
</organism>
<reference evidence="7 8" key="1">
    <citation type="submission" date="2018-03" db="EMBL/GenBank/DDBJ databases">
        <authorList>
            <person name="Keele B.F."/>
        </authorList>
    </citation>
    <scope>NUCLEOTIDE SEQUENCE [LARGE SCALE GENOMIC DNA]</scope>
    <source>
        <strain evidence="7 8">CeCT 8812</strain>
    </source>
</reference>
<dbReference type="RefSeq" id="WP_108780650.1">
    <property type="nucleotide sequence ID" value="NZ_OMKW01000001.1"/>
</dbReference>
<evidence type="ECO:0000313" key="7">
    <source>
        <dbReference type="EMBL" id="SPF27884.1"/>
    </source>
</evidence>
<dbReference type="GO" id="GO:0008270">
    <property type="term" value="F:zinc ion binding"/>
    <property type="evidence" value="ECO:0007669"/>
    <property type="project" value="UniProtKB-UniRule"/>
</dbReference>
<comment type="similarity">
    <text evidence="6">Belongs to the inorganic carbon transporter (TC 9.A.2) DabA family.</text>
</comment>
<evidence type="ECO:0000256" key="1">
    <source>
        <dbReference type="ARBA" id="ARBA00022448"/>
    </source>
</evidence>
<dbReference type="Proteomes" id="UP000244932">
    <property type="component" value="Unassembled WGS sequence"/>
</dbReference>
<evidence type="ECO:0000256" key="6">
    <source>
        <dbReference type="HAMAP-Rule" id="MF_01871"/>
    </source>
</evidence>
<dbReference type="HAMAP" id="MF_01871">
    <property type="entry name" value="DabA"/>
    <property type="match status" value="1"/>
</dbReference>
<keyword evidence="5 6" id="KW-0472">Membrane</keyword>
<evidence type="ECO:0000256" key="2">
    <source>
        <dbReference type="ARBA" id="ARBA00022475"/>
    </source>
</evidence>
<comment type="subunit">
    <text evidence="6">Forms a complex with DabB.</text>
</comment>
<comment type="cofactor">
    <cofactor evidence="6">
        <name>Zn(2+)</name>
        <dbReference type="ChEBI" id="CHEBI:29105"/>
    </cofactor>
</comment>
<comment type="function">
    <text evidence="6">Part of an energy-coupled inorganic carbon pump.</text>
</comment>
<keyword evidence="8" id="KW-1185">Reference proteome</keyword>
<name>A0A2R8A6M5_9RHOB</name>
<sequence length="778" mass="82762">MTTTLMSAATTAANAIPPAWPLAATVAVNPWLGQSAESFPTAAARMRRVGGFSSTPTRDWFAQAHAAGKITDADVGAAAAAAGLSPQQMFEALQTPRSDGDGLPLVTELAAAESKIDWPAVVIERIGMWAASWFDHGQALWPTARGRSAYDAWRRYAMRDLTPEILGLSGFTDFVTNQPEEAEAALAKAVETLGLTEAALETAFHTVLHALGGWGQAARWQLWQAELQGGADTVATDLLTIRLVWEAALLEHYRDQIGADWADAAEAHAQPVEPAVDDRIDAAWQDAADRAHQRGVAEKLTGGRSSSQDTRAKVQAAFCIDVRSEVFRRAFESLDPAIDTIGFAGFFGVPLTHRAQGSIAPDPHLPVLLNAGMTSEATVNDELEQATRISARAKRALGRFRMAAVSSFAWVEAAGPLYLKKLVADALGHEHGPKEAAATPQLLDVSIDNRIALAAGALKGMSLTDDFAPVVLLVGHGAHVTNNPMASALQCGACGGQNGEANARVLAGVLNTPEVRAGLVEQGITIPDDTLFIGALHDTTADEVRLFDVPASADLKLVRKWLKEAGALARAERAQLIPGADGTTLKQRAHDWAEVRPEWGLAGCAAFVAAPRHRTADADLGGRSFLHSYDWKKDEGFGVLELILTAPVVVASWISLQYYGSTVAPDTFGAGNKLLHNVVGGFGVLEGNGGAPRTGLALQSVHDGEVFRHDPLRLSVIVEAPADAITDILAKHQGVRDLFDNGWLHLLRLDESGRVADRYVGGLNWEPFDGSTPVLEAA</sequence>
<feature type="binding site" evidence="6">
    <location>
        <position position="321"/>
    </location>
    <ligand>
        <name>Zn(2+)</name>
        <dbReference type="ChEBI" id="CHEBI:29105"/>
    </ligand>
</feature>
<feature type="binding site" evidence="6">
    <location>
        <position position="491"/>
    </location>
    <ligand>
        <name>Zn(2+)</name>
        <dbReference type="ChEBI" id="CHEBI:29105"/>
    </ligand>
</feature>
<feature type="binding site" evidence="6">
    <location>
        <position position="476"/>
    </location>
    <ligand>
        <name>Zn(2+)</name>
        <dbReference type="ChEBI" id="CHEBI:29105"/>
    </ligand>
</feature>
<dbReference type="InterPro" id="IPR018752">
    <property type="entry name" value="DabA"/>
</dbReference>
<dbReference type="OrthoDB" id="9805101at2"/>
<gene>
    <name evidence="6" type="primary">dabA</name>
    <name evidence="7" type="ORF">POI8812_00179</name>
</gene>
<dbReference type="Pfam" id="PF10070">
    <property type="entry name" value="DabA"/>
    <property type="match status" value="1"/>
</dbReference>
<dbReference type="EMBL" id="OMKW01000001">
    <property type="protein sequence ID" value="SPF27884.1"/>
    <property type="molecule type" value="Genomic_DNA"/>
</dbReference>
<dbReference type="GO" id="GO:0005886">
    <property type="term" value="C:plasma membrane"/>
    <property type="evidence" value="ECO:0007669"/>
    <property type="project" value="UniProtKB-SubCell"/>
</dbReference>
<keyword evidence="2 6" id="KW-1003">Cell membrane</keyword>
<keyword evidence="4 6" id="KW-0862">Zinc</keyword>
<proteinExistence type="inferred from homology"/>
<evidence type="ECO:0000256" key="4">
    <source>
        <dbReference type="ARBA" id="ARBA00022833"/>
    </source>
</evidence>
<keyword evidence="3 6" id="KW-0479">Metal-binding</keyword>
<accession>A0A2R8A6M5</accession>
<evidence type="ECO:0000313" key="8">
    <source>
        <dbReference type="Proteomes" id="UP000244932"/>
    </source>
</evidence>
<keyword evidence="1 6" id="KW-0813">Transport</keyword>
<protein>
    <recommendedName>
        <fullName evidence="6">Probable inorganic carbon transporter subunit DabA</fullName>
    </recommendedName>
</protein>
<comment type="subcellular location">
    <subcellularLocation>
        <location evidence="6">Cell membrane</location>
        <topology evidence="6">Peripheral membrane protein</topology>
    </subcellularLocation>
</comment>
<evidence type="ECO:0000256" key="5">
    <source>
        <dbReference type="ARBA" id="ARBA00023136"/>
    </source>
</evidence>
<dbReference type="PANTHER" id="PTHR38344:SF1">
    <property type="entry name" value="INORGANIC CARBON TRANSPORTER SUBUNIT DABA-RELATED"/>
    <property type="match status" value="1"/>
</dbReference>
<dbReference type="AlphaFoldDB" id="A0A2R8A6M5"/>
<dbReference type="PANTHER" id="PTHR38344">
    <property type="entry name" value="UPF0753 PROTEIN AQ_863"/>
    <property type="match status" value="1"/>
</dbReference>